<comment type="caution">
    <text evidence="4">The sequence shown here is derived from an EMBL/GenBank/DDBJ whole genome shotgun (WGS) entry which is preliminary data.</text>
</comment>
<dbReference type="InterPro" id="IPR025312">
    <property type="entry name" value="DUF4216"/>
</dbReference>
<gene>
    <name evidence="4" type="ORF">PVK06_026333</name>
</gene>
<feature type="domain" description="DUF4216" evidence="2">
    <location>
        <begin position="96"/>
        <end position="155"/>
    </location>
</feature>
<evidence type="ECO:0000259" key="2">
    <source>
        <dbReference type="Pfam" id="PF13952"/>
    </source>
</evidence>
<dbReference type="EMBL" id="JARKNE010000008">
    <property type="protein sequence ID" value="KAK5811016.1"/>
    <property type="molecule type" value="Genomic_DNA"/>
</dbReference>
<dbReference type="InterPro" id="IPR004252">
    <property type="entry name" value="Probable_transposase_24"/>
</dbReference>
<dbReference type="Pfam" id="PF13960">
    <property type="entry name" value="DUF4218"/>
    <property type="match status" value="1"/>
</dbReference>
<sequence length="525" mass="59727">MGLKALVQSRAYPEGFIAEGYIVSECLTFCFRYFSDVETIFSHPPRNDGNIQKRYIFSSGGRSIGTQNTKILDMRSLAQANRYVLLHSDMLSPYRQCDWVNIKSLRSMKKDANSFIMIKFSELIHIGNRDSDDPYILASQAKQVFYVEDGKSEGWLHFIGVKPRDLFNLGVENPCGRREALESGRTHVVRPKGSNALGSAATDSQSTGDETPTQSVKGVPATLAEATKGTKRKREPTNMKDIWNLQHGTRIVVDANQYDQPIGKEASKLFDLQGKVEDSDILSHVGKLRKEFKLTLKTRYYKEMVQEGRPVQEIYENNPSGVHNDQWKWLVERWGTPQAAVCTFIRLNVLFFLLPLTAQSEKAKEFRTKVRYAHTTGRTGYATLNAQFAKNEGREPSHLEQFRFQHLRKYGSDKLSSEAAQQVYDEACKMVKDSMPTPESSFTPQNNTELENKVYTQVFGPEKDGKMLAYGHGMTKSRLFGYSTMIEEMSAKHVQQIQIIQAEQAVREKTLLEEAESRFRMEAAE</sequence>
<dbReference type="Pfam" id="PF13952">
    <property type="entry name" value="DUF4216"/>
    <property type="match status" value="1"/>
</dbReference>
<protein>
    <recommendedName>
        <fullName evidence="6">DUF4218 domain-containing protein</fullName>
    </recommendedName>
</protein>
<dbReference type="Proteomes" id="UP001358586">
    <property type="component" value="Chromosome 8"/>
</dbReference>
<reference evidence="4 5" key="1">
    <citation type="submission" date="2023-03" db="EMBL/GenBank/DDBJ databases">
        <title>WGS of Gossypium arboreum.</title>
        <authorList>
            <person name="Yu D."/>
        </authorList>
    </citation>
    <scope>NUCLEOTIDE SEQUENCE [LARGE SCALE GENOMIC DNA]</scope>
    <source>
        <tissue evidence="4">Leaf</tissue>
    </source>
</reference>
<dbReference type="PANTHER" id="PTHR48258:SF3">
    <property type="entry name" value="FK506-BINDING PROTEIN 4-LIKE ISOFORM X1"/>
    <property type="match status" value="1"/>
</dbReference>
<name>A0ABR0P0V3_GOSAR</name>
<feature type="domain" description="DUF4218" evidence="3">
    <location>
        <begin position="3"/>
        <end position="47"/>
    </location>
</feature>
<proteinExistence type="predicted"/>
<feature type="compositionally biased region" description="Polar residues" evidence="1">
    <location>
        <begin position="201"/>
        <end position="216"/>
    </location>
</feature>
<feature type="region of interest" description="Disordered" evidence="1">
    <location>
        <begin position="182"/>
        <end position="220"/>
    </location>
</feature>
<accession>A0ABR0P0V3</accession>
<evidence type="ECO:0000313" key="5">
    <source>
        <dbReference type="Proteomes" id="UP001358586"/>
    </source>
</evidence>
<organism evidence="4 5">
    <name type="scientific">Gossypium arboreum</name>
    <name type="common">Tree cotton</name>
    <name type="synonym">Gossypium nanking</name>
    <dbReference type="NCBI Taxonomy" id="29729"/>
    <lineage>
        <taxon>Eukaryota</taxon>
        <taxon>Viridiplantae</taxon>
        <taxon>Streptophyta</taxon>
        <taxon>Embryophyta</taxon>
        <taxon>Tracheophyta</taxon>
        <taxon>Spermatophyta</taxon>
        <taxon>Magnoliopsida</taxon>
        <taxon>eudicotyledons</taxon>
        <taxon>Gunneridae</taxon>
        <taxon>Pentapetalae</taxon>
        <taxon>rosids</taxon>
        <taxon>malvids</taxon>
        <taxon>Malvales</taxon>
        <taxon>Malvaceae</taxon>
        <taxon>Malvoideae</taxon>
        <taxon>Gossypium</taxon>
    </lineage>
</organism>
<dbReference type="Pfam" id="PF03004">
    <property type="entry name" value="Transposase_24"/>
    <property type="match status" value="1"/>
</dbReference>
<dbReference type="PANTHER" id="PTHR48258">
    <property type="entry name" value="DUF4218 DOMAIN-CONTAINING PROTEIN-RELATED"/>
    <property type="match status" value="1"/>
</dbReference>
<evidence type="ECO:0000259" key="3">
    <source>
        <dbReference type="Pfam" id="PF13960"/>
    </source>
</evidence>
<evidence type="ECO:0000256" key="1">
    <source>
        <dbReference type="SAM" id="MobiDB-lite"/>
    </source>
</evidence>
<evidence type="ECO:0008006" key="6">
    <source>
        <dbReference type="Google" id="ProtNLM"/>
    </source>
</evidence>
<keyword evidence="5" id="KW-1185">Reference proteome</keyword>
<evidence type="ECO:0000313" key="4">
    <source>
        <dbReference type="EMBL" id="KAK5811016.1"/>
    </source>
</evidence>
<dbReference type="InterPro" id="IPR025452">
    <property type="entry name" value="DUF4218"/>
</dbReference>